<dbReference type="VEuPathDB" id="FungiDB:A1O9_08095"/>
<keyword evidence="9" id="KW-1185">Reference proteome</keyword>
<feature type="transmembrane region" description="Helical" evidence="6">
    <location>
        <begin position="463"/>
        <end position="486"/>
    </location>
</feature>
<keyword evidence="4 6" id="KW-0472">Membrane</keyword>
<evidence type="ECO:0000313" key="8">
    <source>
        <dbReference type="EMBL" id="KEF55345.1"/>
    </source>
</evidence>
<feature type="region of interest" description="Disordered" evidence="5">
    <location>
        <begin position="580"/>
        <end position="621"/>
    </location>
</feature>
<dbReference type="PANTHER" id="PTHR31382:SF3">
    <property type="entry name" value="SODIUM ION_PROTON EXCHANGER (EUROFUNG)"/>
    <property type="match status" value="1"/>
</dbReference>
<dbReference type="GO" id="GO:0005886">
    <property type="term" value="C:plasma membrane"/>
    <property type="evidence" value="ECO:0007669"/>
    <property type="project" value="InterPro"/>
</dbReference>
<evidence type="ECO:0000256" key="4">
    <source>
        <dbReference type="ARBA" id="ARBA00023136"/>
    </source>
</evidence>
<feature type="domain" description="Cation/H+ exchanger transmembrane" evidence="7">
    <location>
        <begin position="31"/>
        <end position="482"/>
    </location>
</feature>
<keyword evidence="2 6" id="KW-0812">Transmembrane</keyword>
<evidence type="ECO:0000256" key="3">
    <source>
        <dbReference type="ARBA" id="ARBA00022989"/>
    </source>
</evidence>
<dbReference type="Proteomes" id="UP000027920">
    <property type="component" value="Unassembled WGS sequence"/>
</dbReference>
<feature type="transmembrane region" description="Helical" evidence="6">
    <location>
        <begin position="67"/>
        <end position="94"/>
    </location>
</feature>
<evidence type="ECO:0000313" key="9">
    <source>
        <dbReference type="Proteomes" id="UP000027920"/>
    </source>
</evidence>
<feature type="transmembrane region" description="Helical" evidence="6">
    <location>
        <begin position="36"/>
        <end position="55"/>
    </location>
</feature>
<feature type="transmembrane region" description="Helical" evidence="6">
    <location>
        <begin position="418"/>
        <end position="435"/>
    </location>
</feature>
<dbReference type="GO" id="GO:0042391">
    <property type="term" value="P:regulation of membrane potential"/>
    <property type="evidence" value="ECO:0007669"/>
    <property type="project" value="InterPro"/>
</dbReference>
<accession>A0A072PIM0</accession>
<dbReference type="STRING" id="1182545.A0A072PIM0"/>
<dbReference type="RefSeq" id="XP_013257935.1">
    <property type="nucleotide sequence ID" value="XM_013402481.1"/>
</dbReference>
<feature type="transmembrane region" description="Helical" evidence="6">
    <location>
        <begin position="350"/>
        <end position="369"/>
    </location>
</feature>
<dbReference type="GeneID" id="25283008"/>
<evidence type="ECO:0000256" key="2">
    <source>
        <dbReference type="ARBA" id="ARBA00022692"/>
    </source>
</evidence>
<keyword evidence="3 6" id="KW-1133">Transmembrane helix</keyword>
<name>A0A072PIM0_9EURO</name>
<dbReference type="InterPro" id="IPR004712">
    <property type="entry name" value="Na+/H+_antiporter_fungi"/>
</dbReference>
<organism evidence="8 9">
    <name type="scientific">Exophiala aquamarina CBS 119918</name>
    <dbReference type="NCBI Taxonomy" id="1182545"/>
    <lineage>
        <taxon>Eukaryota</taxon>
        <taxon>Fungi</taxon>
        <taxon>Dikarya</taxon>
        <taxon>Ascomycota</taxon>
        <taxon>Pezizomycotina</taxon>
        <taxon>Eurotiomycetes</taxon>
        <taxon>Chaetothyriomycetidae</taxon>
        <taxon>Chaetothyriales</taxon>
        <taxon>Herpotrichiellaceae</taxon>
        <taxon>Exophiala</taxon>
    </lineage>
</organism>
<evidence type="ECO:0000256" key="1">
    <source>
        <dbReference type="ARBA" id="ARBA00004141"/>
    </source>
</evidence>
<sequence>MAIELDVSELNIVISIFGFFIIAYGAISIKIKQRWYLGEALPAMVLGIFLGPVIAKWLDSRRWGMAIIGQVPAITLGMTRIVIGVQLVIAGFQLPARYLIYRWKEMLICLLPVMTIMWLCTTGCMMLVVPKVSLLAALVIGSCVTCTDPILSQAVAKGPFSDKYVRRNLRELISAEAGANDGFGFPFLMLAVYLIRHAESPELSQEIETSLLQTEASAGEAHKLFKRFGDLVARALEEHDTIGRLGGGVGKALANWGVETWLYVVFMSIAYGAVVGFGMMLVAKFSLRKRWIDSESYLLLPTGIGLFIIGTCGALGTDDLLACFIAGNALNWDGKYLQETLAKHDEVNSVIDVLLNFGGFMFIGTIIPWREFNDPDGTGLTIPRLFALGILVVIFRRIPAIFMTYKLMPKCVTNWKEALFMGYFGPIGIGAVFYVEHTRHLFPEPGEALTEEENNLTRVMVPVVYWLVLFSIFWHGLSIPALNLFYKWKGVQPVQDDEGPVEVRLLSENEQPPKNSTVDPARRSVLINNRFSRSYNTAELNLKAVEDYQRRTQKWEENWYTGNDGAEEKLAGGQRWSTKQLPGRAIYLPHPRQSRSSSGAKDPDGSLKVDPTAPSRAIKWV</sequence>
<feature type="transmembrane region" description="Helical" evidence="6">
    <location>
        <begin position="134"/>
        <end position="156"/>
    </location>
</feature>
<dbReference type="AlphaFoldDB" id="A0A072PIM0"/>
<evidence type="ECO:0000256" key="6">
    <source>
        <dbReference type="SAM" id="Phobius"/>
    </source>
</evidence>
<feature type="transmembrane region" description="Helical" evidence="6">
    <location>
        <begin position="12"/>
        <end position="29"/>
    </location>
</feature>
<evidence type="ECO:0000259" key="7">
    <source>
        <dbReference type="Pfam" id="PF00999"/>
    </source>
</evidence>
<feature type="transmembrane region" description="Helical" evidence="6">
    <location>
        <begin position="106"/>
        <end position="128"/>
    </location>
</feature>
<dbReference type="HOGENOM" id="CLU_008635_4_1_1"/>
<dbReference type="EMBL" id="AMGV01000007">
    <property type="protein sequence ID" value="KEF55345.1"/>
    <property type="molecule type" value="Genomic_DNA"/>
</dbReference>
<dbReference type="GO" id="GO:0120029">
    <property type="term" value="P:proton export across plasma membrane"/>
    <property type="evidence" value="ECO:0007669"/>
    <property type="project" value="InterPro"/>
</dbReference>
<dbReference type="GO" id="GO:0015385">
    <property type="term" value="F:sodium:proton antiporter activity"/>
    <property type="evidence" value="ECO:0007669"/>
    <property type="project" value="InterPro"/>
</dbReference>
<dbReference type="OrthoDB" id="5327978at2759"/>
<dbReference type="GO" id="GO:0036376">
    <property type="term" value="P:sodium ion export across plasma membrane"/>
    <property type="evidence" value="ECO:0007669"/>
    <property type="project" value="InterPro"/>
</dbReference>
<evidence type="ECO:0000256" key="5">
    <source>
        <dbReference type="SAM" id="MobiDB-lite"/>
    </source>
</evidence>
<dbReference type="PANTHER" id="PTHR31382">
    <property type="entry name" value="NA(+)/H(+) ANTIPORTER"/>
    <property type="match status" value="1"/>
</dbReference>
<protein>
    <recommendedName>
        <fullName evidence="7">Cation/H+ exchanger transmembrane domain-containing protein</fullName>
    </recommendedName>
</protein>
<dbReference type="InterPro" id="IPR006153">
    <property type="entry name" value="Cation/H_exchanger_TM"/>
</dbReference>
<comment type="caution">
    <text evidence="8">The sequence shown here is derived from an EMBL/GenBank/DDBJ whole genome shotgun (WGS) entry which is preliminary data.</text>
</comment>
<dbReference type="Pfam" id="PF00999">
    <property type="entry name" value="Na_H_Exchanger"/>
    <property type="match status" value="1"/>
</dbReference>
<comment type="subcellular location">
    <subcellularLocation>
        <location evidence="1">Membrane</location>
        <topology evidence="1">Multi-pass membrane protein</topology>
    </subcellularLocation>
</comment>
<reference evidence="8 9" key="1">
    <citation type="submission" date="2013-03" db="EMBL/GenBank/DDBJ databases">
        <title>The Genome Sequence of Exophiala aquamarina CBS 119918.</title>
        <authorList>
            <consortium name="The Broad Institute Genomics Platform"/>
            <person name="Cuomo C."/>
            <person name="de Hoog S."/>
            <person name="Gorbushina A."/>
            <person name="Walker B."/>
            <person name="Young S.K."/>
            <person name="Zeng Q."/>
            <person name="Gargeya S."/>
            <person name="Fitzgerald M."/>
            <person name="Haas B."/>
            <person name="Abouelleil A."/>
            <person name="Allen A.W."/>
            <person name="Alvarado L."/>
            <person name="Arachchi H.M."/>
            <person name="Berlin A.M."/>
            <person name="Chapman S.B."/>
            <person name="Gainer-Dewar J."/>
            <person name="Goldberg J."/>
            <person name="Griggs A."/>
            <person name="Gujja S."/>
            <person name="Hansen M."/>
            <person name="Howarth C."/>
            <person name="Imamovic A."/>
            <person name="Ireland A."/>
            <person name="Larimer J."/>
            <person name="McCowan C."/>
            <person name="Murphy C."/>
            <person name="Pearson M."/>
            <person name="Poon T.W."/>
            <person name="Priest M."/>
            <person name="Roberts A."/>
            <person name="Saif S."/>
            <person name="Shea T."/>
            <person name="Sisk P."/>
            <person name="Sykes S."/>
            <person name="Wortman J."/>
            <person name="Nusbaum C."/>
            <person name="Birren B."/>
        </authorList>
    </citation>
    <scope>NUCLEOTIDE SEQUENCE [LARGE SCALE GENOMIC DNA]</scope>
    <source>
        <strain evidence="8 9">CBS 119918</strain>
    </source>
</reference>
<feature type="transmembrane region" description="Helical" evidence="6">
    <location>
        <begin position="261"/>
        <end position="283"/>
    </location>
</feature>
<gene>
    <name evidence="8" type="ORF">A1O9_08095</name>
</gene>
<proteinExistence type="predicted"/>
<feature type="transmembrane region" description="Helical" evidence="6">
    <location>
        <begin position="381"/>
        <end position="398"/>
    </location>
</feature>